<evidence type="ECO:0000259" key="1">
    <source>
        <dbReference type="PROSITE" id="PS51379"/>
    </source>
</evidence>
<protein>
    <recommendedName>
        <fullName evidence="1">4Fe-4S ferredoxin-type domain-containing protein</fullName>
    </recommendedName>
</protein>
<dbReference type="AlphaFoldDB" id="A0A1J5P565"/>
<comment type="caution">
    <text evidence="2">The sequence shown here is derived from an EMBL/GenBank/DDBJ whole genome shotgun (WGS) entry which is preliminary data.</text>
</comment>
<accession>A0A1J5P565</accession>
<proteinExistence type="predicted"/>
<reference evidence="2" key="1">
    <citation type="submission" date="2016-10" db="EMBL/GenBank/DDBJ databases">
        <title>Sequence of Gallionella enrichment culture.</title>
        <authorList>
            <person name="Poehlein A."/>
            <person name="Muehling M."/>
            <person name="Daniel R."/>
        </authorList>
    </citation>
    <scope>NUCLEOTIDE SEQUENCE</scope>
</reference>
<sequence length="96" mass="10360">MVSYRGALALRERLDLPASPQRPCDTCAGKPCLTACPAAALTQTGYDVPACHTFLDSDAGANCLTTGCAVRRACPISQRYARVAEQSAYHMRLFHQ</sequence>
<dbReference type="PROSITE" id="PS51379">
    <property type="entry name" value="4FE4S_FER_2"/>
    <property type="match status" value="1"/>
</dbReference>
<dbReference type="EMBL" id="MLJW01009443">
    <property type="protein sequence ID" value="OIQ62951.1"/>
    <property type="molecule type" value="Genomic_DNA"/>
</dbReference>
<gene>
    <name evidence="2" type="ORF">GALL_555140</name>
</gene>
<evidence type="ECO:0000313" key="2">
    <source>
        <dbReference type="EMBL" id="OIQ62951.1"/>
    </source>
</evidence>
<name>A0A1J5P565_9ZZZZ</name>
<dbReference type="InterPro" id="IPR017896">
    <property type="entry name" value="4Fe4S_Fe-S-bd"/>
</dbReference>
<organism evidence="2">
    <name type="scientific">mine drainage metagenome</name>
    <dbReference type="NCBI Taxonomy" id="410659"/>
    <lineage>
        <taxon>unclassified sequences</taxon>
        <taxon>metagenomes</taxon>
        <taxon>ecological metagenomes</taxon>
    </lineage>
</organism>
<feature type="domain" description="4Fe-4S ferredoxin-type" evidence="1">
    <location>
        <begin position="14"/>
        <end position="46"/>
    </location>
</feature>